<dbReference type="Proteomes" id="UP000011910">
    <property type="component" value="Unassembled WGS sequence"/>
</dbReference>
<keyword evidence="2" id="KW-1185">Reference proteome</keyword>
<dbReference type="eggNOG" id="COG0206">
    <property type="taxonomic scope" value="Bacteria"/>
</dbReference>
<proteinExistence type="predicted"/>
<dbReference type="Gene3D" id="3.40.50.1440">
    <property type="entry name" value="Tubulin/FtsZ, GTPase domain"/>
    <property type="match status" value="1"/>
</dbReference>
<name>M7NA21_9BACT</name>
<dbReference type="AlphaFoldDB" id="M7NA21"/>
<organism evidence="1 2">
    <name type="scientific">Cesiribacter andamanensis AMV16</name>
    <dbReference type="NCBI Taxonomy" id="1279009"/>
    <lineage>
        <taxon>Bacteria</taxon>
        <taxon>Pseudomonadati</taxon>
        <taxon>Bacteroidota</taxon>
        <taxon>Cytophagia</taxon>
        <taxon>Cytophagales</taxon>
        <taxon>Cesiribacteraceae</taxon>
        <taxon>Cesiribacter</taxon>
    </lineage>
</organism>
<protein>
    <submittedName>
        <fullName evidence="1">Uncharacterized protein</fullName>
    </submittedName>
</protein>
<evidence type="ECO:0000313" key="2">
    <source>
        <dbReference type="Proteomes" id="UP000011910"/>
    </source>
</evidence>
<comment type="caution">
    <text evidence="1">The sequence shown here is derived from an EMBL/GenBank/DDBJ whole genome shotgun (WGS) entry which is preliminary data.</text>
</comment>
<dbReference type="OrthoDB" id="844533at2"/>
<evidence type="ECO:0000313" key="1">
    <source>
        <dbReference type="EMBL" id="EMR04112.1"/>
    </source>
</evidence>
<reference evidence="1 2" key="1">
    <citation type="journal article" date="2013" name="Genome Announc.">
        <title>Draft Genome Sequence of Cesiribacter andamanensis Strain AMV16T, Isolated from a Soil Sample from a Mud Volcano in the Andaman Islands, India.</title>
        <authorList>
            <person name="Shivaji S."/>
            <person name="Ara S."/>
            <person name="Begum Z."/>
            <person name="Srinivas T.N."/>
            <person name="Singh A."/>
            <person name="Kumar Pinnaka A."/>
        </authorList>
    </citation>
    <scope>NUCLEOTIDE SEQUENCE [LARGE SCALE GENOMIC DNA]</scope>
    <source>
        <strain evidence="1 2">AMV16</strain>
    </source>
</reference>
<dbReference type="EMBL" id="AODQ01000011">
    <property type="protein sequence ID" value="EMR04112.1"/>
    <property type="molecule type" value="Genomic_DNA"/>
</dbReference>
<dbReference type="SUPFAM" id="SSF52490">
    <property type="entry name" value="Tubulin nucleotide-binding domain-like"/>
    <property type="match status" value="1"/>
</dbReference>
<dbReference type="InterPro" id="IPR036525">
    <property type="entry name" value="Tubulin/FtsZ_GTPase_sf"/>
</dbReference>
<accession>M7NA21</accession>
<dbReference type="PATRIC" id="fig|1279009.4.peg.747"/>
<gene>
    <name evidence="1" type="ORF">ADICEAN_00735</name>
</gene>
<dbReference type="RefSeq" id="WP_009194141.1">
    <property type="nucleotide sequence ID" value="NZ_AODQ01000011.1"/>
</dbReference>
<dbReference type="STRING" id="1279009.ADICEAN_00735"/>
<sequence length="478" mass="53821">MAKLFIFGIGGTGARVLRSFGMLMAAGVDIKADTVIPIIVDPDTQNADLNRTVEMLKSYKRLQGVAGHDSGFFKTDISKLADMDTRGEGRVKDAFTFDFGGINQSFKEFIHFNEMDPDTQALVQLLYTQDNLNSPLTIGFKGSPNVGSVVLNKLINSPELRFFADNFRKGDRIFIISSIFGGTGAAGFPLLIKNLRNPNSGLQNAGEISSAIIGAITVKPYFGLQTENESVIDSNAFITKTRDALAYYKNNLHGVNGLYYIADNPDTPYENRPGGASQRNDAHLVEVLAALSIIDFMDYQDADFGEETLFHEYGLRQDAPSITFEQLYEETLHRIGQQMVKFQLFAKYYKDMIREDAGKNYYKALNLDAAFANDSFHKELRHFLENKQWGYFAWLEELARNKRSFAPFNLSTQDLNLLVQGKPVSRSFFNKGITQDGFVVRLNKEERNLTSEANPNRKFLKMFNHVTEDFYTSKMPGI</sequence>